<dbReference type="Proteomes" id="UP000807716">
    <property type="component" value="Unassembled WGS sequence"/>
</dbReference>
<evidence type="ECO:0000313" key="3">
    <source>
        <dbReference type="Proteomes" id="UP000807716"/>
    </source>
</evidence>
<evidence type="ECO:0008006" key="4">
    <source>
        <dbReference type="Google" id="ProtNLM"/>
    </source>
</evidence>
<reference evidence="2" key="1">
    <citation type="journal article" date="2020" name="Fungal Divers.">
        <title>Resolving the Mortierellaceae phylogeny through synthesis of multi-gene phylogenetics and phylogenomics.</title>
        <authorList>
            <person name="Vandepol N."/>
            <person name="Liber J."/>
            <person name="Desiro A."/>
            <person name="Na H."/>
            <person name="Kennedy M."/>
            <person name="Barry K."/>
            <person name="Grigoriev I.V."/>
            <person name="Miller A.N."/>
            <person name="O'Donnell K."/>
            <person name="Stajich J.E."/>
            <person name="Bonito G."/>
        </authorList>
    </citation>
    <scope>NUCLEOTIDE SEQUENCE</scope>
    <source>
        <strain evidence="2">BC1065</strain>
    </source>
</reference>
<gene>
    <name evidence="2" type="ORF">DFQ27_009780</name>
</gene>
<feature type="region of interest" description="Disordered" evidence="1">
    <location>
        <begin position="183"/>
        <end position="212"/>
    </location>
</feature>
<sequence>MASRPGQHEVAVAIPPEVRRIDSTDREEAIVVVQDRNGGAGGDSKGFGSKIKGFFKRGKKEPIHLTPHEVEILAKVKRRAKALDTAIDLGFAKIGLDPIIGLIPVAGDVVTTAMGLNVVRTAKQADIPDWLVRKMLLNVAIDFGMGFVPVIGDIGDFMFKANARNARLFEEFLYERAARRAENDQAQDRYDQQQRLKQQQQQQQQQLATPQP</sequence>
<dbReference type="EMBL" id="JAAAJB010000094">
    <property type="protein sequence ID" value="KAG0266404.1"/>
    <property type="molecule type" value="Genomic_DNA"/>
</dbReference>
<dbReference type="PANTHER" id="PTHR35519">
    <property type="entry name" value="MEMBRANE PROTEINS"/>
    <property type="match status" value="1"/>
</dbReference>
<organism evidence="2 3">
    <name type="scientific">Actinomortierella ambigua</name>
    <dbReference type="NCBI Taxonomy" id="1343610"/>
    <lineage>
        <taxon>Eukaryota</taxon>
        <taxon>Fungi</taxon>
        <taxon>Fungi incertae sedis</taxon>
        <taxon>Mucoromycota</taxon>
        <taxon>Mortierellomycotina</taxon>
        <taxon>Mortierellomycetes</taxon>
        <taxon>Mortierellales</taxon>
        <taxon>Mortierellaceae</taxon>
        <taxon>Actinomortierella</taxon>
    </lineage>
</organism>
<feature type="compositionally biased region" description="Low complexity" evidence="1">
    <location>
        <begin position="195"/>
        <end position="212"/>
    </location>
</feature>
<dbReference type="AlphaFoldDB" id="A0A9P6UA89"/>
<dbReference type="OrthoDB" id="2103474at2759"/>
<accession>A0A9P6UA89</accession>
<proteinExistence type="predicted"/>
<name>A0A9P6UA89_9FUNG</name>
<dbReference type="InterPro" id="IPR025187">
    <property type="entry name" value="DUF4112"/>
</dbReference>
<feature type="compositionally biased region" description="Basic and acidic residues" evidence="1">
    <location>
        <begin position="183"/>
        <end position="194"/>
    </location>
</feature>
<protein>
    <recommendedName>
        <fullName evidence="4">DUF4112 domain-containing protein</fullName>
    </recommendedName>
</protein>
<evidence type="ECO:0000313" key="2">
    <source>
        <dbReference type="EMBL" id="KAG0266404.1"/>
    </source>
</evidence>
<comment type="caution">
    <text evidence="2">The sequence shown here is derived from an EMBL/GenBank/DDBJ whole genome shotgun (WGS) entry which is preliminary data.</text>
</comment>
<dbReference type="Pfam" id="PF13430">
    <property type="entry name" value="DUF4112"/>
    <property type="match status" value="1"/>
</dbReference>
<evidence type="ECO:0000256" key="1">
    <source>
        <dbReference type="SAM" id="MobiDB-lite"/>
    </source>
</evidence>
<keyword evidence="3" id="KW-1185">Reference proteome</keyword>
<dbReference type="PANTHER" id="PTHR35519:SF2">
    <property type="entry name" value="PH DOMAIN PROTEIN"/>
    <property type="match status" value="1"/>
</dbReference>